<dbReference type="GO" id="GO:0004672">
    <property type="term" value="F:protein kinase activity"/>
    <property type="evidence" value="ECO:0007669"/>
    <property type="project" value="InterPro"/>
</dbReference>
<sequence length="393" mass="41837">MGTIAAQNAISADKPACDVNPGALLTKPTLSSRCEQLCTAASLDLLQQAVAKPPPYCLVVDGKLFSAQNTTQDVFTLVDVTKLPSSVSHIEGLPSIGLSMQLKANEFTAVPSLSIKSLVSLNMDSNAITSLTSAAAAGPWQGTPNITTLYAHMATDPPNPLSPLNLQHNALTQVNFTALPPSLSFVCLGGNNLTLIAASSAAFEVLKKLSQPHANAGHASSTCDDSTPFASPNLPTPQCPPPTKLETLWGVYPICVTPPTTSSSPDGTKSGASVVVVSVALALIMLLLLAICIQRRRARLSPNCPAYPILSAPVSVAMKRMLPEKASELHSVEDFMEEIRLSARLYHKNIVKFIGFSWTTLQNLSALTEYMEHGDLWNYMQATPLFSWGVSKQ</sequence>
<evidence type="ECO:0000313" key="7">
    <source>
        <dbReference type="Proteomes" id="UP000266196"/>
    </source>
</evidence>
<feature type="non-terminal residue" evidence="6">
    <location>
        <position position="393"/>
    </location>
</feature>
<comment type="caution">
    <text evidence="6">The sequence shown here is derived from an EMBL/GenBank/DDBJ whole genome shotgun (WGS) entry which is preliminary data.</text>
</comment>
<dbReference type="EMBL" id="QUTE01006495">
    <property type="protein sequence ID" value="RHZ32613.1"/>
    <property type="molecule type" value="Genomic_DNA"/>
</dbReference>
<dbReference type="InterPro" id="IPR001245">
    <property type="entry name" value="Ser-Thr/Tyr_kinase_cat_dom"/>
</dbReference>
<feature type="domain" description="Serine-threonine/tyrosine-protein kinase catalytic" evidence="5">
    <location>
        <begin position="314"/>
        <end position="382"/>
    </location>
</feature>
<keyword evidence="1" id="KW-0433">Leucine-rich repeat</keyword>
<dbReference type="Pfam" id="PF07714">
    <property type="entry name" value="PK_Tyr_Ser-Thr"/>
    <property type="match status" value="1"/>
</dbReference>
<dbReference type="SUPFAM" id="SSF56112">
    <property type="entry name" value="Protein kinase-like (PK-like)"/>
    <property type="match status" value="1"/>
</dbReference>
<feature type="compositionally biased region" description="Polar residues" evidence="3">
    <location>
        <begin position="218"/>
        <end position="230"/>
    </location>
</feature>
<organism evidence="6 7">
    <name type="scientific">Aphanomyces astaci</name>
    <name type="common">Crayfish plague agent</name>
    <dbReference type="NCBI Taxonomy" id="112090"/>
    <lineage>
        <taxon>Eukaryota</taxon>
        <taxon>Sar</taxon>
        <taxon>Stramenopiles</taxon>
        <taxon>Oomycota</taxon>
        <taxon>Saprolegniomycetes</taxon>
        <taxon>Saprolegniales</taxon>
        <taxon>Verrucalvaceae</taxon>
        <taxon>Aphanomyces</taxon>
    </lineage>
</organism>
<dbReference type="AlphaFoldDB" id="A0A397FN90"/>
<proteinExistence type="predicted"/>
<dbReference type="Proteomes" id="UP000266196">
    <property type="component" value="Unassembled WGS sequence"/>
</dbReference>
<keyword evidence="4" id="KW-0472">Membrane</keyword>
<dbReference type="PANTHER" id="PTHR24366:SF170">
    <property type="entry name" value="RE50361P"/>
    <property type="match status" value="1"/>
</dbReference>
<dbReference type="SUPFAM" id="SSF52058">
    <property type="entry name" value="L domain-like"/>
    <property type="match status" value="1"/>
</dbReference>
<protein>
    <recommendedName>
        <fullName evidence="5">Serine-threonine/tyrosine-protein kinase catalytic domain-containing protein</fullName>
    </recommendedName>
</protein>
<dbReference type="InterPro" id="IPR032675">
    <property type="entry name" value="LRR_dom_sf"/>
</dbReference>
<keyword evidence="4" id="KW-0812">Transmembrane</keyword>
<evidence type="ECO:0000256" key="1">
    <source>
        <dbReference type="ARBA" id="ARBA00022614"/>
    </source>
</evidence>
<keyword evidence="2" id="KW-0677">Repeat</keyword>
<evidence type="ECO:0000256" key="3">
    <source>
        <dbReference type="SAM" id="MobiDB-lite"/>
    </source>
</evidence>
<evidence type="ECO:0000313" key="6">
    <source>
        <dbReference type="EMBL" id="RHZ32613.1"/>
    </source>
</evidence>
<accession>A0A397FN90</accession>
<evidence type="ECO:0000256" key="4">
    <source>
        <dbReference type="SAM" id="Phobius"/>
    </source>
</evidence>
<evidence type="ECO:0000256" key="2">
    <source>
        <dbReference type="ARBA" id="ARBA00022737"/>
    </source>
</evidence>
<evidence type="ECO:0000259" key="5">
    <source>
        <dbReference type="Pfam" id="PF07714"/>
    </source>
</evidence>
<dbReference type="Gene3D" id="1.10.510.10">
    <property type="entry name" value="Transferase(Phosphotransferase) domain 1"/>
    <property type="match status" value="1"/>
</dbReference>
<dbReference type="Gene3D" id="3.80.10.10">
    <property type="entry name" value="Ribonuclease Inhibitor"/>
    <property type="match status" value="1"/>
</dbReference>
<gene>
    <name evidence="6" type="ORF">DYB31_005818</name>
</gene>
<feature type="transmembrane region" description="Helical" evidence="4">
    <location>
        <begin position="271"/>
        <end position="293"/>
    </location>
</feature>
<feature type="region of interest" description="Disordered" evidence="3">
    <location>
        <begin position="216"/>
        <end position="237"/>
    </location>
</feature>
<reference evidence="6 7" key="1">
    <citation type="submission" date="2018-08" db="EMBL/GenBank/DDBJ databases">
        <title>Aphanomyces genome sequencing and annotation.</title>
        <authorList>
            <person name="Minardi D."/>
            <person name="Oidtmann B."/>
            <person name="Van Der Giezen M."/>
            <person name="Studholme D.J."/>
        </authorList>
    </citation>
    <scope>NUCLEOTIDE SEQUENCE [LARGE SCALE GENOMIC DNA]</scope>
    <source>
        <strain evidence="6 7">197901</strain>
    </source>
</reference>
<name>A0A397FN90_APHAT</name>
<keyword evidence="4" id="KW-1133">Transmembrane helix</keyword>
<dbReference type="PANTHER" id="PTHR24366">
    <property type="entry name" value="IG(IMMUNOGLOBULIN) AND LRR(LEUCINE RICH REPEAT) DOMAINS"/>
    <property type="match status" value="1"/>
</dbReference>
<dbReference type="InterPro" id="IPR011009">
    <property type="entry name" value="Kinase-like_dom_sf"/>
</dbReference>